<organism evidence="1 2">
    <name type="scientific">Deinococcus hopiensis KR-140</name>
    <dbReference type="NCBI Taxonomy" id="695939"/>
    <lineage>
        <taxon>Bacteria</taxon>
        <taxon>Thermotogati</taxon>
        <taxon>Deinococcota</taxon>
        <taxon>Deinococci</taxon>
        <taxon>Deinococcales</taxon>
        <taxon>Deinococcaceae</taxon>
        <taxon>Deinococcus</taxon>
    </lineage>
</organism>
<gene>
    <name evidence="1" type="ORF">SAMN00790413_05623</name>
</gene>
<dbReference type="AlphaFoldDB" id="A0A1W1UCG9"/>
<evidence type="ECO:0000313" key="2">
    <source>
        <dbReference type="Proteomes" id="UP000192582"/>
    </source>
</evidence>
<reference evidence="1 2" key="1">
    <citation type="submission" date="2017-04" db="EMBL/GenBank/DDBJ databases">
        <authorList>
            <person name="Afonso C.L."/>
            <person name="Miller P.J."/>
            <person name="Scott M.A."/>
            <person name="Spackman E."/>
            <person name="Goraichik I."/>
            <person name="Dimitrov K.M."/>
            <person name="Suarez D.L."/>
            <person name="Swayne D.E."/>
        </authorList>
    </citation>
    <scope>NUCLEOTIDE SEQUENCE [LARGE SCALE GENOMIC DNA]</scope>
    <source>
        <strain evidence="1 2">KR-140</strain>
    </source>
</reference>
<protein>
    <submittedName>
        <fullName evidence="1">Uncharacterized protein</fullName>
    </submittedName>
</protein>
<name>A0A1W1UCG9_9DEIO</name>
<proteinExistence type="predicted"/>
<dbReference type="STRING" id="695939.SAMN00790413_05623"/>
<dbReference type="EMBL" id="FWWU01000003">
    <property type="protein sequence ID" value="SMB78767.1"/>
    <property type="molecule type" value="Genomic_DNA"/>
</dbReference>
<accession>A0A1W1UCG9</accession>
<sequence length="129" mass="14388">MRLADNPLARLWPLPRGRPGRSPLPQRFTHSADCLCAGVLPQNLQVQRPIIVTLLLTWEADAEGCLERVGADDSRFSTYQRILNQARWLSLHASRVLLELLVTAFVPTGPLVLGLDNTISAFVNKRTSF</sequence>
<dbReference type="Proteomes" id="UP000192582">
    <property type="component" value="Unassembled WGS sequence"/>
</dbReference>
<keyword evidence="2" id="KW-1185">Reference proteome</keyword>
<evidence type="ECO:0000313" key="1">
    <source>
        <dbReference type="EMBL" id="SMB78767.1"/>
    </source>
</evidence>